<evidence type="ECO:0000313" key="2">
    <source>
        <dbReference type="RefSeq" id="XP_029648649.1"/>
    </source>
</evidence>
<sequence>MESMWSEVETVKKENRHELSLKGQQINSRIIKNGLDQGIYTLVGLNHLEISMTCLNELGADLGNLSNLTSLILCSNKLTTIPVSVGKLTKLKVLDMSNNEIINIPNEINGLIGLEVLNVNKNQLEIFPSIAALKNLHKLNISFNRLKCLPDGITDPSLVHLSHVLASNNHIEEIPPELNNLSHLNVLDLSENHLNDIAPELCLCERLKELNLKGNRVKDRKLLKLLEQSNKKTIFEFLSTALTKQQKSEEGRNSSGIPRSGKAKKKNRQSKKDTLENDVPKSVIHILHFPEEDGVTVRITSNAVAIRPYIICCIVKDVNLKRENTLYKKFIQLQTKLHDTVCDKRQAATIATHDMSKLKAPLVFDAKVPAKIKLIPLFGKEEVDAHSLVSSLRKEADEIRKEKKRNKLSGVHKYLDFLHEKPEYPCLLDAKEQVISFPPITNSDVTKISPETSEILVEVTSSRSLPICKSVMNTLLMEILNLGVGDLLEGDHSSGDKEPNYKLIVQQVRVLNEDSSLYAVYPSQVDIQEDSIQVIRE</sequence>
<dbReference type="SMART" id="SM00364">
    <property type="entry name" value="LRR_BAC"/>
    <property type="match status" value="4"/>
</dbReference>
<dbReference type="InterPro" id="IPR055414">
    <property type="entry name" value="LRR_R13L4/SHOC2-like"/>
</dbReference>
<protein>
    <submittedName>
        <fullName evidence="2">Leucine-rich repeat-containing protein 47</fullName>
    </submittedName>
</protein>
<dbReference type="GO" id="GO:0004826">
    <property type="term" value="F:phenylalanine-tRNA ligase activity"/>
    <property type="evidence" value="ECO:0007669"/>
    <property type="project" value="InterPro"/>
</dbReference>
<proteinExistence type="predicted"/>
<dbReference type="InterPro" id="IPR005146">
    <property type="entry name" value="B3/B4_tRNA-bd"/>
</dbReference>
<reference evidence="2" key="1">
    <citation type="submission" date="2025-08" db="UniProtKB">
        <authorList>
            <consortium name="RefSeq"/>
        </authorList>
    </citation>
    <scope>IDENTIFICATION</scope>
</reference>
<keyword evidence="1" id="KW-1185">Reference proteome</keyword>
<accession>A0A6P7TC71</accession>
<dbReference type="SMART" id="SM00369">
    <property type="entry name" value="LRR_TYP"/>
    <property type="match status" value="5"/>
</dbReference>
<dbReference type="SMART" id="SM00873">
    <property type="entry name" value="B3_4"/>
    <property type="match status" value="1"/>
</dbReference>
<dbReference type="InterPro" id="IPR003591">
    <property type="entry name" value="Leu-rich_rpt_typical-subtyp"/>
</dbReference>
<organism evidence="1 2">
    <name type="scientific">Octopus sinensis</name>
    <name type="common">East Asian common octopus</name>
    <dbReference type="NCBI Taxonomy" id="2607531"/>
    <lineage>
        <taxon>Eukaryota</taxon>
        <taxon>Metazoa</taxon>
        <taxon>Spiralia</taxon>
        <taxon>Lophotrochozoa</taxon>
        <taxon>Mollusca</taxon>
        <taxon>Cephalopoda</taxon>
        <taxon>Coleoidea</taxon>
        <taxon>Octopodiformes</taxon>
        <taxon>Octopoda</taxon>
        <taxon>Incirrata</taxon>
        <taxon>Octopodidae</taxon>
        <taxon>Octopus</taxon>
    </lineage>
</organism>
<dbReference type="InterPro" id="IPR001611">
    <property type="entry name" value="Leu-rich_rpt"/>
</dbReference>
<dbReference type="PROSITE" id="PS51450">
    <property type="entry name" value="LRR"/>
    <property type="match status" value="3"/>
</dbReference>
<dbReference type="RefSeq" id="XP_029648649.1">
    <property type="nucleotide sequence ID" value="XM_029792789.2"/>
</dbReference>
<gene>
    <name evidence="2" type="primary">LOC115222532</name>
</gene>
<dbReference type="Pfam" id="PF23598">
    <property type="entry name" value="LRR_14"/>
    <property type="match status" value="1"/>
</dbReference>
<dbReference type="Pfam" id="PF13855">
    <property type="entry name" value="LRR_8"/>
    <property type="match status" value="1"/>
</dbReference>
<dbReference type="InterPro" id="IPR020825">
    <property type="entry name" value="Phe-tRNA_synthase-like_B3/B4"/>
</dbReference>
<dbReference type="Gene3D" id="3.80.10.10">
    <property type="entry name" value="Ribonuclease Inhibitor"/>
    <property type="match status" value="2"/>
</dbReference>
<dbReference type="InterPro" id="IPR045060">
    <property type="entry name" value="Phe-tRNA-ligase_IIc_bsu"/>
</dbReference>
<dbReference type="Gene3D" id="3.50.40.10">
    <property type="entry name" value="Phenylalanyl-trna Synthetase, Chain B, domain 3"/>
    <property type="match status" value="1"/>
</dbReference>
<dbReference type="PANTHER" id="PTHR10947">
    <property type="entry name" value="PHENYLALANYL-TRNA SYNTHETASE BETA CHAIN AND LEUCINE-RICH REPEAT-CONTAINING PROTEIN 47"/>
    <property type="match status" value="1"/>
</dbReference>
<dbReference type="PANTHER" id="PTHR10947:SF3">
    <property type="entry name" value="LEUCINE-RICH REPEAT-CONTAINING PROTEIN 47"/>
    <property type="match status" value="1"/>
</dbReference>
<dbReference type="Proteomes" id="UP000515154">
    <property type="component" value="Linkage group LG20"/>
</dbReference>
<evidence type="ECO:0000313" key="1">
    <source>
        <dbReference type="Proteomes" id="UP000515154"/>
    </source>
</evidence>
<dbReference type="InterPro" id="IPR032675">
    <property type="entry name" value="LRR_dom_sf"/>
</dbReference>
<dbReference type="GO" id="GO:0003723">
    <property type="term" value="F:RNA binding"/>
    <property type="evidence" value="ECO:0007669"/>
    <property type="project" value="InterPro"/>
</dbReference>
<name>A0A6P7TC71_9MOLL</name>
<dbReference type="GO" id="GO:0006432">
    <property type="term" value="P:phenylalanyl-tRNA aminoacylation"/>
    <property type="evidence" value="ECO:0007669"/>
    <property type="project" value="InterPro"/>
</dbReference>
<dbReference type="KEGG" id="osn:115222532"/>
<dbReference type="SUPFAM" id="SSF52058">
    <property type="entry name" value="L domain-like"/>
    <property type="match status" value="1"/>
</dbReference>
<dbReference type="AlphaFoldDB" id="A0A6P7TC71"/>